<proteinExistence type="inferred from homology"/>
<dbReference type="Pfam" id="PF02684">
    <property type="entry name" value="LpxB"/>
    <property type="match status" value="1"/>
</dbReference>
<dbReference type="PANTHER" id="PTHR30372:SF4">
    <property type="entry name" value="LIPID-A-DISACCHARIDE SYNTHASE, MITOCHONDRIAL-RELATED"/>
    <property type="match status" value="1"/>
</dbReference>
<evidence type="ECO:0000256" key="2">
    <source>
        <dbReference type="ARBA" id="ARBA00012687"/>
    </source>
</evidence>
<comment type="function">
    <text evidence="1 10">Condensation of UDP-2,3-diacylglucosamine and 2,3-diacylglucosamine-1-phosphate to form lipid A disaccharide, a precursor of lipid A, a phosphorylated glycolipid that anchors the lipopolysaccharide to the outer membrane of the cell.</text>
</comment>
<dbReference type="SUPFAM" id="SSF53756">
    <property type="entry name" value="UDP-Glycosyltransferase/glycogen phosphorylase"/>
    <property type="match status" value="1"/>
</dbReference>
<evidence type="ECO:0000256" key="3">
    <source>
        <dbReference type="ARBA" id="ARBA00020902"/>
    </source>
</evidence>
<evidence type="ECO:0000256" key="4">
    <source>
        <dbReference type="ARBA" id="ARBA00022516"/>
    </source>
</evidence>
<evidence type="ECO:0000256" key="5">
    <source>
        <dbReference type="ARBA" id="ARBA00022556"/>
    </source>
</evidence>
<dbReference type="GO" id="GO:0016020">
    <property type="term" value="C:membrane"/>
    <property type="evidence" value="ECO:0007669"/>
    <property type="project" value="GOC"/>
</dbReference>
<comment type="pathway">
    <text evidence="10">Bacterial outer membrane biogenesis; LPS lipid A biosynthesis.</text>
</comment>
<comment type="similarity">
    <text evidence="10">Belongs to the LpxB family.</text>
</comment>
<dbReference type="EMBL" id="JACHHI010000004">
    <property type="protein sequence ID" value="MBB6477959.1"/>
    <property type="molecule type" value="Genomic_DNA"/>
</dbReference>
<dbReference type="OrthoDB" id="9801642at2"/>
<dbReference type="GO" id="GO:0009245">
    <property type="term" value="P:lipid A biosynthetic process"/>
    <property type="evidence" value="ECO:0007669"/>
    <property type="project" value="UniProtKB-UniRule"/>
</dbReference>
<dbReference type="GO" id="GO:0008915">
    <property type="term" value="F:lipid-A-disaccharide synthase activity"/>
    <property type="evidence" value="ECO:0007669"/>
    <property type="project" value="UniProtKB-UniRule"/>
</dbReference>
<keyword evidence="7 10" id="KW-0808">Transferase</keyword>
<keyword evidence="8 10" id="KW-0443">Lipid metabolism</keyword>
<keyword evidence="5 10" id="KW-0441">Lipid A biosynthesis</keyword>
<evidence type="ECO:0000256" key="9">
    <source>
        <dbReference type="ARBA" id="ARBA00048975"/>
    </source>
</evidence>
<evidence type="ECO:0000256" key="7">
    <source>
        <dbReference type="ARBA" id="ARBA00022679"/>
    </source>
</evidence>
<evidence type="ECO:0000313" key="11">
    <source>
        <dbReference type="EMBL" id="MBB6477959.1"/>
    </source>
</evidence>
<keyword evidence="6 10" id="KW-0328">Glycosyltransferase</keyword>
<comment type="catalytic activity">
    <reaction evidence="9 10">
        <text>a lipid X + a UDP-2-N,3-O-bis[(3R)-3-hydroxyacyl]-alpha-D-glucosamine = a lipid A disaccharide + UDP + H(+)</text>
        <dbReference type="Rhea" id="RHEA:67828"/>
        <dbReference type="ChEBI" id="CHEBI:15378"/>
        <dbReference type="ChEBI" id="CHEBI:58223"/>
        <dbReference type="ChEBI" id="CHEBI:137748"/>
        <dbReference type="ChEBI" id="CHEBI:176338"/>
        <dbReference type="ChEBI" id="CHEBI:176343"/>
        <dbReference type="EC" id="2.4.1.182"/>
    </reaction>
</comment>
<dbReference type="Gene3D" id="3.40.50.2000">
    <property type="entry name" value="Glycogen Phosphorylase B"/>
    <property type="match status" value="2"/>
</dbReference>
<evidence type="ECO:0000313" key="12">
    <source>
        <dbReference type="Proteomes" id="UP000591941"/>
    </source>
</evidence>
<reference evidence="11 12" key="1">
    <citation type="submission" date="2020-08" db="EMBL/GenBank/DDBJ databases">
        <title>Genomic Encyclopedia of Type Strains, Phase IV (KMG-IV): sequencing the most valuable type-strain genomes for metagenomic binning, comparative biology and taxonomic classification.</title>
        <authorList>
            <person name="Goeker M."/>
        </authorList>
    </citation>
    <scope>NUCLEOTIDE SEQUENCE [LARGE SCALE GENOMIC DNA]</scope>
    <source>
        <strain evidence="11 12">DSM 21255</strain>
    </source>
</reference>
<protein>
    <recommendedName>
        <fullName evidence="3 10">Lipid-A-disaccharide synthase</fullName>
        <ecNumber evidence="2 10">2.4.1.182</ecNumber>
    </recommendedName>
</protein>
<dbReference type="GO" id="GO:0005543">
    <property type="term" value="F:phospholipid binding"/>
    <property type="evidence" value="ECO:0007669"/>
    <property type="project" value="TreeGrafter"/>
</dbReference>
<evidence type="ECO:0000256" key="8">
    <source>
        <dbReference type="ARBA" id="ARBA00023098"/>
    </source>
</evidence>
<organism evidence="11 12">
    <name type="scientific">Negativicoccus succinicivorans</name>
    <dbReference type="NCBI Taxonomy" id="620903"/>
    <lineage>
        <taxon>Bacteria</taxon>
        <taxon>Bacillati</taxon>
        <taxon>Bacillota</taxon>
        <taxon>Negativicutes</taxon>
        <taxon>Veillonellales</taxon>
        <taxon>Veillonellaceae</taxon>
        <taxon>Negativicoccus</taxon>
    </lineage>
</organism>
<dbReference type="NCBIfam" id="TIGR00215">
    <property type="entry name" value="lpxB"/>
    <property type="match status" value="1"/>
</dbReference>
<dbReference type="InterPro" id="IPR003835">
    <property type="entry name" value="Glyco_trans_19"/>
</dbReference>
<dbReference type="EC" id="2.4.1.182" evidence="2 10"/>
<keyword evidence="12" id="KW-1185">Reference proteome</keyword>
<dbReference type="PANTHER" id="PTHR30372">
    <property type="entry name" value="LIPID-A-DISACCHARIDE SYNTHASE"/>
    <property type="match status" value="1"/>
</dbReference>
<comment type="caution">
    <text evidence="11">The sequence shown here is derived from an EMBL/GenBank/DDBJ whole genome shotgun (WGS) entry which is preliminary data.</text>
</comment>
<keyword evidence="4 10" id="KW-0444">Lipid biosynthesis</keyword>
<sequence>MKVFFSAGEASGDLHAAAVARALKERVPALEMQGMGGAEMRAAGVTVVHDIADLGVIGIAEIIRKLPFFFRLRSELVEAIRRQQPDVVVCVDYPGFNMKLAQAVKKELGIPVVYYIAPTIWAWHRSRGKAIARDTAAVASIFPMDVPLYREDGARVEFVGHPLVDLVRPEWSQDETRAYFQMDPAKKQLLLLPGSRRQEVQSLLPTMLTAAELLAKEFPLQCWLPRASTISEAELAPLLAETELDIQMTTSHLHDLMTVCDAALAASGTVTLETALLGLPTVLCYKVAPLTYWLGRRVLQTPHIGLPNIVAGREVIPEFLQQDVTPENLAHAVASWWRDEEASRRLRDDLAMVREKLGAPGAVGRVADLIIRIAEENND</sequence>
<name>A0A841R4I6_9FIRM</name>
<evidence type="ECO:0000256" key="1">
    <source>
        <dbReference type="ARBA" id="ARBA00002056"/>
    </source>
</evidence>
<dbReference type="HAMAP" id="MF_00392">
    <property type="entry name" value="LpxB"/>
    <property type="match status" value="1"/>
</dbReference>
<gene>
    <name evidence="10" type="primary">lpxB</name>
    <name evidence="11" type="ORF">HNR45_001012</name>
</gene>
<evidence type="ECO:0000256" key="6">
    <source>
        <dbReference type="ARBA" id="ARBA00022676"/>
    </source>
</evidence>
<dbReference type="GeneID" id="93486274"/>
<evidence type="ECO:0000256" key="10">
    <source>
        <dbReference type="HAMAP-Rule" id="MF_00392"/>
    </source>
</evidence>
<dbReference type="UniPathway" id="UPA00973"/>
<dbReference type="RefSeq" id="WP_159822331.1">
    <property type="nucleotide sequence ID" value="NZ_CABWNB010000001.1"/>
</dbReference>
<accession>A0A841R4I6</accession>
<dbReference type="AlphaFoldDB" id="A0A841R4I6"/>
<dbReference type="Proteomes" id="UP000591941">
    <property type="component" value="Unassembled WGS sequence"/>
</dbReference>